<evidence type="ECO:0000313" key="3">
    <source>
        <dbReference type="Proteomes" id="UP000039021"/>
    </source>
</evidence>
<sequence>MRVQRVGGVGRDQIQHFAGACRRVAAATLQHHADACAQACVVGDRVQSKYLNAAGVRADEALAHLDGRGLARAVGAQQRHHFGVMHVEIEVGNGGY</sequence>
<dbReference type="Proteomes" id="UP000039021">
    <property type="component" value="Unassembled WGS sequence"/>
</dbReference>
<gene>
    <name evidence="2" type="ORF">ERS007739_01457</name>
    <name evidence="1" type="ORF">ERS027661_04560</name>
</gene>
<reference evidence="3 4" key="2">
    <citation type="submission" date="2015-03" db="EMBL/GenBank/DDBJ databases">
        <authorList>
            <consortium name="Pathogen Informatics"/>
        </authorList>
    </citation>
    <scope>NUCLEOTIDE SEQUENCE [LARGE SCALE GENOMIC DNA]</scope>
    <source>
        <strain evidence="1 4">Bir 187</strain>
        <strain evidence="3">N09902308</strain>
    </source>
</reference>
<evidence type="ECO:0000313" key="4">
    <source>
        <dbReference type="Proteomes" id="UP000049023"/>
    </source>
</evidence>
<evidence type="ECO:0000313" key="2">
    <source>
        <dbReference type="EMBL" id="COX56125.1"/>
    </source>
</evidence>
<proteinExistence type="predicted"/>
<protein>
    <submittedName>
        <fullName evidence="1">Uncharacterized protein</fullName>
    </submittedName>
</protein>
<name>A0A655ALP8_MYCTX</name>
<dbReference type="AntiFam" id="ANF00095">
    <property type="entry name" value="Shadow ORF (opposite ABC transporters)"/>
</dbReference>
<dbReference type="AlphaFoldDB" id="A0A655ALP8"/>
<organism evidence="1 4">
    <name type="scientific">Mycobacterium tuberculosis</name>
    <dbReference type="NCBI Taxonomy" id="1773"/>
    <lineage>
        <taxon>Bacteria</taxon>
        <taxon>Bacillati</taxon>
        <taxon>Actinomycetota</taxon>
        <taxon>Actinomycetes</taxon>
        <taxon>Mycobacteriales</taxon>
        <taxon>Mycobacteriaceae</taxon>
        <taxon>Mycobacterium</taxon>
        <taxon>Mycobacterium tuberculosis complex</taxon>
    </lineage>
</organism>
<dbReference type="EMBL" id="CSBK01000560">
    <property type="protein sequence ID" value="COX56125.1"/>
    <property type="molecule type" value="Genomic_DNA"/>
</dbReference>
<evidence type="ECO:0000313" key="1">
    <source>
        <dbReference type="EMBL" id="CKT60072.1"/>
    </source>
</evidence>
<accession>A0A655ALP8</accession>
<dbReference type="Proteomes" id="UP000049023">
    <property type="component" value="Unassembled WGS sequence"/>
</dbReference>
<reference evidence="2" key="1">
    <citation type="submission" date="2015-03" db="EMBL/GenBank/DDBJ databases">
        <authorList>
            <consortium name="Pathogen Informatics"/>
            <person name="Murphy D."/>
        </authorList>
    </citation>
    <scope>NUCLEOTIDE SEQUENCE</scope>
    <source>
        <strain evidence="2">N09902308</strain>
    </source>
</reference>
<dbReference type="EMBL" id="CNFU01001623">
    <property type="protein sequence ID" value="CKT60072.1"/>
    <property type="molecule type" value="Genomic_DNA"/>
</dbReference>